<gene>
    <name evidence="2" type="ORF">M9Y10_044381</name>
</gene>
<keyword evidence="1" id="KW-1133">Transmembrane helix</keyword>
<protein>
    <recommendedName>
        <fullName evidence="4">Right handed beta helix domain-containing protein</fullName>
    </recommendedName>
</protein>
<feature type="transmembrane region" description="Helical" evidence="1">
    <location>
        <begin position="493"/>
        <end position="516"/>
    </location>
</feature>
<organism evidence="2 3">
    <name type="scientific">Tritrichomonas musculus</name>
    <dbReference type="NCBI Taxonomy" id="1915356"/>
    <lineage>
        <taxon>Eukaryota</taxon>
        <taxon>Metamonada</taxon>
        <taxon>Parabasalia</taxon>
        <taxon>Tritrichomonadida</taxon>
        <taxon>Tritrichomonadidae</taxon>
        <taxon>Tritrichomonas</taxon>
    </lineage>
</organism>
<proteinExistence type="predicted"/>
<evidence type="ECO:0000313" key="3">
    <source>
        <dbReference type="Proteomes" id="UP001470230"/>
    </source>
</evidence>
<accession>A0ABR2JS56</accession>
<name>A0ABR2JS56_9EUKA</name>
<evidence type="ECO:0008006" key="4">
    <source>
        <dbReference type="Google" id="ProtNLM"/>
    </source>
</evidence>
<dbReference type="EMBL" id="JAPFFF010000009">
    <property type="protein sequence ID" value="KAK8881745.1"/>
    <property type="molecule type" value="Genomic_DNA"/>
</dbReference>
<evidence type="ECO:0000256" key="1">
    <source>
        <dbReference type="SAM" id="Phobius"/>
    </source>
</evidence>
<reference evidence="2 3" key="1">
    <citation type="submission" date="2024-04" db="EMBL/GenBank/DDBJ databases">
        <title>Tritrichomonas musculus Genome.</title>
        <authorList>
            <person name="Alves-Ferreira E."/>
            <person name="Grigg M."/>
            <person name="Lorenzi H."/>
            <person name="Galac M."/>
        </authorList>
    </citation>
    <scope>NUCLEOTIDE SEQUENCE [LARGE SCALE GENOMIC DNA]</scope>
    <source>
        <strain evidence="2 3">EAF2021</strain>
    </source>
</reference>
<keyword evidence="3" id="KW-1185">Reference proteome</keyword>
<evidence type="ECO:0000313" key="2">
    <source>
        <dbReference type="EMBL" id="KAK8881745.1"/>
    </source>
</evidence>
<keyword evidence="1" id="KW-0812">Transmembrane</keyword>
<sequence>MVIIFLFRVVFSKEIIASLYGIEKGQCNISNPCDFSTAKLKISKNDLLFIKDNYADSLLELEKLRDIFQYALYKKCYVVSQNMTINGSLLNSINFPFIINNGADECQIAGFIFTEFHYPIFCFRGVKKVFLNECYFYNNTITNQVGLLILSFSTCKILNCDFCQNSINKTSMLCILTSFCIIECCNINSNTICHSSHQGMIFSSNSNCDFVNVTMKLNWITHSAPLIQFEWRSYIAFYNSSFISNYYSDGSTQEHKSLILCDGICEISMYESFIINNNCSSLSITTKSSVIYMNSMNISYNQAGNFALFDVPAANFTFSKASIIEKNSFSSFVDFHNLKSEMTFHHAHFRLNNSTDSLIKMSRESNINLEYSSFYDNHCQNGIINGNNIYLNFFNNGFINNVGQCINCQNCSAQVYSDVYITNIEIPINITANKSSTTIIFGSYFSNNLTNHMKDIVLKGKSLLLMLRFNHSYTKLSSSCFICYYNQRKSGVFTFWSVSFSYLSTIFLMILIVTYFKRMIKKIRFNQNKKKQ</sequence>
<dbReference type="Proteomes" id="UP001470230">
    <property type="component" value="Unassembled WGS sequence"/>
</dbReference>
<comment type="caution">
    <text evidence="2">The sequence shown here is derived from an EMBL/GenBank/DDBJ whole genome shotgun (WGS) entry which is preliminary data.</text>
</comment>
<keyword evidence="1" id="KW-0472">Membrane</keyword>